<gene>
    <name evidence="2" type="ORF">B0J12DRAFT_177285</name>
</gene>
<protein>
    <submittedName>
        <fullName evidence="2">Uncharacterized protein</fullName>
    </submittedName>
</protein>
<accession>A0ABQ8GT46</accession>
<feature type="region of interest" description="Disordered" evidence="1">
    <location>
        <begin position="220"/>
        <end position="265"/>
    </location>
</feature>
<dbReference type="EMBL" id="JAGTJR010000002">
    <property type="protein sequence ID" value="KAH7063667.1"/>
    <property type="molecule type" value="Genomic_DNA"/>
</dbReference>
<feature type="region of interest" description="Disordered" evidence="1">
    <location>
        <begin position="347"/>
        <end position="374"/>
    </location>
</feature>
<name>A0ABQ8GT46_9PEZI</name>
<evidence type="ECO:0000313" key="3">
    <source>
        <dbReference type="Proteomes" id="UP000774617"/>
    </source>
</evidence>
<proteinExistence type="predicted"/>
<keyword evidence="3" id="KW-1185">Reference proteome</keyword>
<comment type="caution">
    <text evidence="2">The sequence shown here is derived from an EMBL/GenBank/DDBJ whole genome shotgun (WGS) entry which is preliminary data.</text>
</comment>
<evidence type="ECO:0000313" key="2">
    <source>
        <dbReference type="EMBL" id="KAH7063667.1"/>
    </source>
</evidence>
<evidence type="ECO:0000256" key="1">
    <source>
        <dbReference type="SAM" id="MobiDB-lite"/>
    </source>
</evidence>
<dbReference type="Proteomes" id="UP000774617">
    <property type="component" value="Unassembled WGS sequence"/>
</dbReference>
<feature type="compositionally biased region" description="Basic and acidic residues" evidence="1">
    <location>
        <begin position="224"/>
        <end position="235"/>
    </location>
</feature>
<organism evidence="2 3">
    <name type="scientific">Macrophomina phaseolina</name>
    <dbReference type="NCBI Taxonomy" id="35725"/>
    <lineage>
        <taxon>Eukaryota</taxon>
        <taxon>Fungi</taxon>
        <taxon>Dikarya</taxon>
        <taxon>Ascomycota</taxon>
        <taxon>Pezizomycotina</taxon>
        <taxon>Dothideomycetes</taxon>
        <taxon>Dothideomycetes incertae sedis</taxon>
        <taxon>Botryosphaeriales</taxon>
        <taxon>Botryosphaeriaceae</taxon>
        <taxon>Macrophomina</taxon>
    </lineage>
</organism>
<reference evidence="2 3" key="1">
    <citation type="journal article" date="2021" name="Nat. Commun.">
        <title>Genetic determinants of endophytism in the Arabidopsis root mycobiome.</title>
        <authorList>
            <person name="Mesny F."/>
            <person name="Miyauchi S."/>
            <person name="Thiergart T."/>
            <person name="Pickel B."/>
            <person name="Atanasova L."/>
            <person name="Karlsson M."/>
            <person name="Huettel B."/>
            <person name="Barry K.W."/>
            <person name="Haridas S."/>
            <person name="Chen C."/>
            <person name="Bauer D."/>
            <person name="Andreopoulos W."/>
            <person name="Pangilinan J."/>
            <person name="LaButti K."/>
            <person name="Riley R."/>
            <person name="Lipzen A."/>
            <person name="Clum A."/>
            <person name="Drula E."/>
            <person name="Henrissat B."/>
            <person name="Kohler A."/>
            <person name="Grigoriev I.V."/>
            <person name="Martin F.M."/>
            <person name="Hacquard S."/>
        </authorList>
    </citation>
    <scope>NUCLEOTIDE SEQUENCE [LARGE SCALE GENOMIC DNA]</scope>
    <source>
        <strain evidence="2 3">MPI-SDFR-AT-0080</strain>
    </source>
</reference>
<sequence length="478" mass="51672">MPTRRRARPSHSLLDRSVVAQADHGSEAWCPCHLSLKLDQAEDRNESPRQGAISLRLEQLVQFEGLDRQVSVTLRLPLENLESVEHKWGVPDDIPSSIWALLSSKHAIRQTSLVFVLIFKLNAPGCLIVPSDATVLTPDDDDRSDIPAFRHLCEATGLRVYIHAYNVKEIPVAALETLGSLAKRKGMLASRPPDLPRMYKGRGAREATWDIINIPELPPAYSKQPERATSKRAREASPLLTPKRRAIDLPKSTRPGPATSASTTDADADFSANALSPLPAKVSQAGLAAAAAPAPTAEAAGLVHAALQGMLQDALPHMIEDALAKLLPALLKSTVQDMLPQILHDAIRGTRPSGQPDRASDSPQSGAQQDTAGQHPLAAVVEPVVEKQLPAVVRKIMDEDGTYGDLIYEAQQQIEMVIGEERDGALYQIREERDACVGEVRETGTAVREMLEGSEPSVGGGRDPAVSFPAGGWCWIEG</sequence>
<feature type="compositionally biased region" description="Polar residues" evidence="1">
    <location>
        <begin position="361"/>
        <end position="372"/>
    </location>
</feature>